<dbReference type="EMBL" id="CM055111">
    <property type="protein sequence ID" value="KAJ7520200.1"/>
    <property type="molecule type" value="Genomic_DNA"/>
</dbReference>
<evidence type="ECO:0000313" key="2">
    <source>
        <dbReference type="Proteomes" id="UP001162992"/>
    </source>
</evidence>
<evidence type="ECO:0000313" key="1">
    <source>
        <dbReference type="EMBL" id="KAJ7520200.1"/>
    </source>
</evidence>
<name>A0ACC2ARV4_DIPCM</name>
<dbReference type="Proteomes" id="UP001162992">
    <property type="component" value="Chromosome 20"/>
</dbReference>
<organism evidence="1 2">
    <name type="scientific">Diphasiastrum complanatum</name>
    <name type="common">Issler's clubmoss</name>
    <name type="synonym">Lycopodium complanatum</name>
    <dbReference type="NCBI Taxonomy" id="34168"/>
    <lineage>
        <taxon>Eukaryota</taxon>
        <taxon>Viridiplantae</taxon>
        <taxon>Streptophyta</taxon>
        <taxon>Embryophyta</taxon>
        <taxon>Tracheophyta</taxon>
        <taxon>Lycopodiopsida</taxon>
        <taxon>Lycopodiales</taxon>
        <taxon>Lycopodiaceae</taxon>
        <taxon>Lycopodioideae</taxon>
        <taxon>Diphasiastrum</taxon>
    </lineage>
</organism>
<protein>
    <submittedName>
        <fullName evidence="1">Uncharacterized protein</fullName>
    </submittedName>
</protein>
<accession>A0ACC2ARV4</accession>
<gene>
    <name evidence="1" type="ORF">O6H91_20G071800</name>
</gene>
<sequence length="639" mass="71156">MEGKMEKKAYPAMASAYKLLEDVGQGVSATVYRAACVPFNKVVAIKTLDLDKCNNNLDEVQREAQIMSMIEHPNVVRAYCSFVVEHSLWVVMPYMAGGSCLHIMKTAFPDGFEEPVIATILKETLKALEYLHRHGHIHRDVKSGNILIDANGAIKLGDFGLATCLFDVGSRQRSQKTFMGTPCWMAPEVLEQAHGYDFKADIWSFGITALELAHGHAPFSKYPPMKVLLMTLQNAPPGLDYECDKHFSKSFKELIAMCLVKDPAKRPTAEKLLKHSFFKGAKSSDYVARCILDGLPPLWERVKALKLADDARLAQKKILYGEQEQRSQNQYMRDVGYWNFDVDDLKAQAALARNSSGVLTALMQPKLANGTQYISGEKEQIPFENFESQAKDEKEHLNFVRDTDEEFSRCSPIRRERASSGPLTCTGATLDHRPANGVLALCKSSGNKEGPDDKLKGALIQKKGRFRVTSEDVELVENDPPLSSMRRAASTQALSQQTLPSQLFSRSNDPVTIPVAAIMMQLQNVLHQNILQQELSMSLMSSLNPGEASAATVPQLNYQASKGSRSPLASGSFPAEMLSDKEHELLQQLAELKSRASMLGDELQTVKARNVQLERKLNAIYNKEEEERIRREEAAKDDG</sequence>
<keyword evidence="2" id="KW-1185">Reference proteome</keyword>
<proteinExistence type="predicted"/>
<reference evidence="2" key="1">
    <citation type="journal article" date="2024" name="Proc. Natl. Acad. Sci. U.S.A.">
        <title>Extraordinary preservation of gene collinearity over three hundred million years revealed in homosporous lycophytes.</title>
        <authorList>
            <person name="Li C."/>
            <person name="Wickell D."/>
            <person name="Kuo L.Y."/>
            <person name="Chen X."/>
            <person name="Nie B."/>
            <person name="Liao X."/>
            <person name="Peng D."/>
            <person name="Ji J."/>
            <person name="Jenkins J."/>
            <person name="Williams M."/>
            <person name="Shu S."/>
            <person name="Plott C."/>
            <person name="Barry K."/>
            <person name="Rajasekar S."/>
            <person name="Grimwood J."/>
            <person name="Han X."/>
            <person name="Sun S."/>
            <person name="Hou Z."/>
            <person name="He W."/>
            <person name="Dai G."/>
            <person name="Sun C."/>
            <person name="Schmutz J."/>
            <person name="Leebens-Mack J.H."/>
            <person name="Li F.W."/>
            <person name="Wang L."/>
        </authorList>
    </citation>
    <scope>NUCLEOTIDE SEQUENCE [LARGE SCALE GENOMIC DNA]</scope>
    <source>
        <strain evidence="2">cv. PW_Plant_1</strain>
    </source>
</reference>
<comment type="caution">
    <text evidence="1">The sequence shown here is derived from an EMBL/GenBank/DDBJ whole genome shotgun (WGS) entry which is preliminary data.</text>
</comment>